<dbReference type="HAMAP" id="MF_01810">
    <property type="entry name" value="YidC_type1"/>
    <property type="match status" value="1"/>
</dbReference>
<dbReference type="GO" id="GO:0032977">
    <property type="term" value="F:membrane insertase activity"/>
    <property type="evidence" value="ECO:0007669"/>
    <property type="project" value="InterPro"/>
</dbReference>
<gene>
    <name evidence="13 16" type="primary">yidC</name>
    <name evidence="16" type="ORF">TRABTM_A_02260</name>
</gene>
<evidence type="ECO:0000256" key="10">
    <source>
        <dbReference type="ARBA" id="ARBA00023186"/>
    </source>
</evidence>
<dbReference type="InterPro" id="IPR047196">
    <property type="entry name" value="YidC_ALB_C"/>
</dbReference>
<proteinExistence type="inferred from homology"/>
<keyword evidence="17" id="KW-1185">Reference proteome</keyword>
<comment type="subcellular location">
    <subcellularLocation>
        <location evidence="1">Cell inner membrane</location>
        <topology evidence="1">Multi-pass membrane protein</topology>
    </subcellularLocation>
    <subcellularLocation>
        <location evidence="13">Cell membrane</location>
        <topology evidence="13">Multi-pass membrane protein</topology>
    </subcellularLocation>
</comment>
<dbReference type="PRINTS" id="PR01900">
    <property type="entry name" value="YIDCPROTEIN"/>
</dbReference>
<dbReference type="Proteomes" id="UP000092809">
    <property type="component" value="Chromosome I"/>
</dbReference>
<dbReference type="InterPro" id="IPR019998">
    <property type="entry name" value="Membr_insert_YidC"/>
</dbReference>
<dbReference type="InterPro" id="IPR001708">
    <property type="entry name" value="YidC/ALB3/OXA1/COX18"/>
</dbReference>
<feature type="transmembrane region" description="Helical" evidence="13">
    <location>
        <begin position="6"/>
        <end position="23"/>
    </location>
</feature>
<dbReference type="GO" id="GO:0015031">
    <property type="term" value="P:protein transport"/>
    <property type="evidence" value="ECO:0007669"/>
    <property type="project" value="UniProtKB-KW"/>
</dbReference>
<organism evidence="16 17">
    <name type="scientific">secondary endosymbiont of Trabutina mannipara</name>
    <dbReference type="NCBI Taxonomy" id="1835721"/>
    <lineage>
        <taxon>Bacteria</taxon>
        <taxon>Pseudomonadati</taxon>
        <taxon>Pseudomonadota</taxon>
        <taxon>Gammaproteobacteria</taxon>
        <taxon>Enterobacterales</taxon>
        <taxon>Enterobacteriaceae</taxon>
    </lineage>
</organism>
<reference evidence="17" key="1">
    <citation type="submission" date="2016-06" db="EMBL/GenBank/DDBJ databases">
        <authorList>
            <person name="Szabo Gitta"/>
        </authorList>
    </citation>
    <scope>NUCLEOTIDE SEQUENCE [LARGE SCALE GENOMIC DNA]</scope>
</reference>
<evidence type="ECO:0000313" key="16">
    <source>
        <dbReference type="EMBL" id="SBT82068.1"/>
    </source>
</evidence>
<comment type="subunit">
    <text evidence="13">Interacts with the Sec translocase complex via SecD. Specifically interacts with transmembrane segments of nascent integral membrane proteins during membrane integration.</text>
</comment>
<dbReference type="InterPro" id="IPR028053">
    <property type="entry name" value="Membr_insert_YidC_N"/>
</dbReference>
<dbReference type="PRINTS" id="PR00701">
    <property type="entry name" value="60KDINNERMP"/>
</dbReference>
<feature type="transmembrane region" description="Helical" evidence="13">
    <location>
        <begin position="416"/>
        <end position="436"/>
    </location>
</feature>
<dbReference type="PANTHER" id="PTHR12428">
    <property type="entry name" value="OXA1"/>
    <property type="match status" value="1"/>
</dbReference>
<dbReference type="CDD" id="cd20070">
    <property type="entry name" value="5TM_YidC_Alb3"/>
    <property type="match status" value="1"/>
</dbReference>
<dbReference type="GO" id="GO:0051205">
    <property type="term" value="P:protein insertion into membrane"/>
    <property type="evidence" value="ECO:0007669"/>
    <property type="project" value="TreeGrafter"/>
</dbReference>
<dbReference type="PANTHER" id="PTHR12428:SF65">
    <property type="entry name" value="CYTOCHROME C OXIDASE ASSEMBLY PROTEIN COX18, MITOCHONDRIAL"/>
    <property type="match status" value="1"/>
</dbReference>
<comment type="similarity">
    <text evidence="2 13">Belongs to the OXA1/ALB3/YidC family. Type 1 subfamily.</text>
</comment>
<feature type="domain" description="Membrane insertase YidC/Oxa/ALB C-terminal" evidence="14">
    <location>
        <begin position="350"/>
        <end position="503"/>
    </location>
</feature>
<name>A0A1C3L463_9ENTR</name>
<feature type="transmembrane region" description="Helical" evidence="13">
    <location>
        <begin position="459"/>
        <end position="475"/>
    </location>
</feature>
<evidence type="ECO:0000256" key="4">
    <source>
        <dbReference type="ARBA" id="ARBA00022448"/>
    </source>
</evidence>
<dbReference type="NCBIfam" id="TIGR03593">
    <property type="entry name" value="yidC_nterm"/>
    <property type="match status" value="1"/>
</dbReference>
<dbReference type="STRING" id="1835721.TRABTM_A_02260"/>
<dbReference type="EMBL" id="LT594522">
    <property type="protein sequence ID" value="SBT82068.1"/>
    <property type="molecule type" value="Genomic_DNA"/>
</dbReference>
<keyword evidence="10 13" id="KW-0143">Chaperone</keyword>
<dbReference type="KEGG" id="senm:TRABTM_A_02260"/>
<keyword evidence="9 13" id="KW-0472">Membrane</keyword>
<dbReference type="NCBIfam" id="NF002352">
    <property type="entry name" value="PRK01318.1-3"/>
    <property type="match status" value="1"/>
</dbReference>
<evidence type="ECO:0000256" key="6">
    <source>
        <dbReference type="ARBA" id="ARBA00022692"/>
    </source>
</evidence>
<evidence type="ECO:0000256" key="5">
    <source>
        <dbReference type="ARBA" id="ARBA00022475"/>
    </source>
</evidence>
<protein>
    <recommendedName>
        <fullName evidence="3 13">Membrane protein insertase YidC</fullName>
    </recommendedName>
    <alternativeName>
        <fullName evidence="12 13">Foldase YidC</fullName>
    </alternativeName>
    <alternativeName>
        <fullName evidence="11 13">Membrane integrase YidC</fullName>
    </alternativeName>
    <alternativeName>
        <fullName evidence="13">Membrane protein YidC</fullName>
    </alternativeName>
</protein>
<evidence type="ECO:0000256" key="11">
    <source>
        <dbReference type="ARBA" id="ARBA00033245"/>
    </source>
</evidence>
<dbReference type="NCBIfam" id="TIGR03592">
    <property type="entry name" value="yidC_oxa1_cterm"/>
    <property type="match status" value="1"/>
</dbReference>
<evidence type="ECO:0000259" key="15">
    <source>
        <dbReference type="Pfam" id="PF14849"/>
    </source>
</evidence>
<comment type="function">
    <text evidence="13">Required for the insertion and/or proper folding and/or complex formation of integral membrane proteins into the membrane. Involved in integration of membrane proteins that insert both dependently and independently of the Sec translocase complex, as well as at least some lipoproteins. Aids folding of multispanning membrane proteins.</text>
</comment>
<keyword evidence="5 13" id="KW-1003">Cell membrane</keyword>
<sequence length="506" mass="59254">MDSQYNILVIIVIAMLCVFFIFLQKTDTEYYSKYTNQHKMQQELDPNSNKVPREHEGRFITVNTDVLSLKINPYGGDIEQAFLLTYSDKLDSLQPFHLLETSNEFVYQAQSGLTVKNSQKNKSNIFRPLYKTNKNTYIMEDTQKELRVPFTYVDYDGVVYKKTFILKRGEFVININYNVNNTNNTQQLELILFGKLKQSIIFPKKIKNCNFSIHGYRGTSYSTTAKKYQKYSFKAIKVKNLSVYTDGGWIAMLQQYFATAWIPFTQGKNTFYTTYLSNGQAEIGFKSTPVIIAAGSKKELNASLWIGPKIQKMADIAPYLDLVIDYGWLWFIYQPLFKILTIIYSYTCNWGVSIIIITFIVRCLMYPITKSQYTSMYRMRILQPKLTAIRERLYDNKQLYSKEMIALYKAEKVNPFGGFLLLIIQMPILLSLYYMLSSSIELHHAPFSMWIHDLSAPDPYYILPTLMGVTMFFIHKMSINTDPIQHKIMFFMPVIFTIFFYYYHQV</sequence>
<evidence type="ECO:0000256" key="2">
    <source>
        <dbReference type="ARBA" id="ARBA00010527"/>
    </source>
</evidence>
<dbReference type="Pfam" id="PF14849">
    <property type="entry name" value="YidC_periplas"/>
    <property type="match status" value="1"/>
</dbReference>
<keyword evidence="6 13" id="KW-0812">Transmembrane</keyword>
<dbReference type="GO" id="GO:0005886">
    <property type="term" value="C:plasma membrane"/>
    <property type="evidence" value="ECO:0007669"/>
    <property type="project" value="UniProtKB-SubCell"/>
</dbReference>
<dbReference type="Pfam" id="PF02096">
    <property type="entry name" value="60KD_IMP"/>
    <property type="match status" value="1"/>
</dbReference>
<evidence type="ECO:0000259" key="14">
    <source>
        <dbReference type="Pfam" id="PF02096"/>
    </source>
</evidence>
<evidence type="ECO:0000256" key="1">
    <source>
        <dbReference type="ARBA" id="ARBA00004429"/>
    </source>
</evidence>
<feature type="transmembrane region" description="Helical" evidence="13">
    <location>
        <begin position="350"/>
        <end position="369"/>
    </location>
</feature>
<dbReference type="AlphaFoldDB" id="A0A1C3L463"/>
<keyword evidence="4 13" id="KW-0813">Transport</keyword>
<evidence type="ECO:0000256" key="8">
    <source>
        <dbReference type="ARBA" id="ARBA00022989"/>
    </source>
</evidence>
<evidence type="ECO:0000256" key="13">
    <source>
        <dbReference type="HAMAP-Rule" id="MF_01810"/>
    </source>
</evidence>
<accession>A0A1C3L463</accession>
<evidence type="ECO:0000256" key="7">
    <source>
        <dbReference type="ARBA" id="ARBA00022927"/>
    </source>
</evidence>
<keyword evidence="8 13" id="KW-1133">Transmembrane helix</keyword>
<evidence type="ECO:0000313" key="17">
    <source>
        <dbReference type="Proteomes" id="UP000092809"/>
    </source>
</evidence>
<evidence type="ECO:0000256" key="3">
    <source>
        <dbReference type="ARBA" id="ARBA00015325"/>
    </source>
</evidence>
<dbReference type="InterPro" id="IPR038221">
    <property type="entry name" value="YidC_periplasmic_sf"/>
</dbReference>
<dbReference type="InterPro" id="IPR028055">
    <property type="entry name" value="YidC/Oxa/ALB_C"/>
</dbReference>
<feature type="transmembrane region" description="Helical" evidence="13">
    <location>
        <begin position="487"/>
        <end position="504"/>
    </location>
</feature>
<evidence type="ECO:0000256" key="12">
    <source>
        <dbReference type="ARBA" id="ARBA00033342"/>
    </source>
</evidence>
<dbReference type="CDD" id="cd19961">
    <property type="entry name" value="EcYidC-like_peri"/>
    <property type="match status" value="1"/>
</dbReference>
<dbReference type="PATRIC" id="fig|1835721.3.peg.208"/>
<dbReference type="Gene3D" id="2.70.98.90">
    <property type="match status" value="1"/>
</dbReference>
<evidence type="ECO:0000256" key="9">
    <source>
        <dbReference type="ARBA" id="ARBA00023136"/>
    </source>
</evidence>
<keyword evidence="7 13" id="KW-0653">Protein transport</keyword>
<feature type="domain" description="Membrane insertase YidC N-terminal" evidence="15">
    <location>
        <begin position="60"/>
        <end position="338"/>
    </location>
</feature>